<dbReference type="RefSeq" id="WP_190433849.1">
    <property type="nucleotide sequence ID" value="NZ_JAMPKM010000002.1"/>
</dbReference>
<dbReference type="EMBL" id="JAMPKM010000002">
    <property type="protein sequence ID" value="MEP0816473.1"/>
    <property type="molecule type" value="Genomic_DNA"/>
</dbReference>
<organism evidence="2 3">
    <name type="scientific">Trichocoleus desertorum GB2-A4</name>
    <dbReference type="NCBI Taxonomy" id="2933944"/>
    <lineage>
        <taxon>Bacteria</taxon>
        <taxon>Bacillati</taxon>
        <taxon>Cyanobacteriota</taxon>
        <taxon>Cyanophyceae</taxon>
        <taxon>Leptolyngbyales</taxon>
        <taxon>Trichocoleusaceae</taxon>
        <taxon>Trichocoleus</taxon>
    </lineage>
</organism>
<dbReference type="Proteomes" id="UP001464891">
    <property type="component" value="Unassembled WGS sequence"/>
</dbReference>
<accession>A0ABV0J5D8</accession>
<keyword evidence="1" id="KW-0472">Membrane</keyword>
<gene>
    <name evidence="2" type="ORF">NC998_05115</name>
</gene>
<evidence type="ECO:0000256" key="1">
    <source>
        <dbReference type="SAM" id="Phobius"/>
    </source>
</evidence>
<evidence type="ECO:0000313" key="3">
    <source>
        <dbReference type="Proteomes" id="UP001464891"/>
    </source>
</evidence>
<evidence type="ECO:0008006" key="4">
    <source>
        <dbReference type="Google" id="ProtNLM"/>
    </source>
</evidence>
<comment type="caution">
    <text evidence="2">The sequence shown here is derived from an EMBL/GenBank/DDBJ whole genome shotgun (WGS) entry which is preliminary data.</text>
</comment>
<evidence type="ECO:0000313" key="2">
    <source>
        <dbReference type="EMBL" id="MEP0816473.1"/>
    </source>
</evidence>
<dbReference type="Gene3D" id="2.60.40.1120">
    <property type="entry name" value="Carboxypeptidase-like, regulatory domain"/>
    <property type="match status" value="1"/>
</dbReference>
<keyword evidence="3" id="KW-1185">Reference proteome</keyword>
<keyword evidence="1" id="KW-1133">Transmembrane helix</keyword>
<sequence length="187" mass="20932">MPDGKEDKKSKLDGWAAITTAVLTGVAALITAIGFPQFFPGLVQKIFPQGSTTENTQSQTKPNEMMEVGFNIYTTDNQPIEQVEVRFIFNGAPISRYTDSNGYVNIEVPRRKDIEVILSKDGFQLKRQILNLQVDPNETFTIYLQRATSDESSSQSQSSSKQGSVSISLKQMMPYEEARQLLLNQGW</sequence>
<keyword evidence="1" id="KW-0812">Transmembrane</keyword>
<name>A0ABV0J5D8_9CYAN</name>
<reference evidence="2 3" key="1">
    <citation type="submission" date="2022-04" db="EMBL/GenBank/DDBJ databases">
        <title>Positive selection, recombination, and allopatry shape intraspecific diversity of widespread and dominant cyanobacteria.</title>
        <authorList>
            <person name="Wei J."/>
            <person name="Shu W."/>
            <person name="Hu C."/>
        </authorList>
    </citation>
    <scope>NUCLEOTIDE SEQUENCE [LARGE SCALE GENOMIC DNA]</scope>
    <source>
        <strain evidence="2 3">GB2-A4</strain>
    </source>
</reference>
<feature type="transmembrane region" description="Helical" evidence="1">
    <location>
        <begin position="12"/>
        <end position="35"/>
    </location>
</feature>
<proteinExistence type="predicted"/>
<protein>
    <recommendedName>
        <fullName evidence="4">Carboxypeptidase regulatory-like domain-containing protein</fullName>
    </recommendedName>
</protein>